<dbReference type="InterPro" id="IPR051055">
    <property type="entry name" value="PIF1_helicase"/>
</dbReference>
<dbReference type="EMBL" id="LNIX01000029">
    <property type="protein sequence ID" value="OXA41571.1"/>
    <property type="molecule type" value="Genomic_DNA"/>
</dbReference>
<accession>A0A226DAD3</accession>
<evidence type="ECO:0000313" key="1">
    <source>
        <dbReference type="EMBL" id="OXA41571.1"/>
    </source>
</evidence>
<gene>
    <name evidence="1" type="ORF">Fcan01_23868</name>
</gene>
<dbReference type="SUPFAM" id="SSF52540">
    <property type="entry name" value="P-loop containing nucleoside triphosphate hydrolases"/>
    <property type="match status" value="1"/>
</dbReference>
<sequence length="265" mass="30222">MLGDVIVRADDQAYLNVLRNFRFKRVTEADISTLSSRSIKLVSPEERVGFLDAAVIFPTNEECDSYARRKIRKLQVPVLRLAPVNAASTVNDLLVYEGAKVQIITNISVRAGLTNECLARIIRSVFFKQKTYPDFIILQVEGWTGPTIFGGLPVKVQYIYQNHQKQFPIKQAIGQTLHKNQGKTLNKLIFNFTAIERFPNYSYTGLSRVRNLQDLLIGNNFLPLTRFRGCQDFQRGFDIQIQELRRLGFNIDPNTSTLTDDDTSN</sequence>
<dbReference type="GO" id="GO:0004386">
    <property type="term" value="F:helicase activity"/>
    <property type="evidence" value="ECO:0007669"/>
    <property type="project" value="UniProtKB-KW"/>
</dbReference>
<keyword evidence="1" id="KW-0547">Nucleotide-binding</keyword>
<dbReference type="PANTHER" id="PTHR47642">
    <property type="entry name" value="ATP-DEPENDENT DNA HELICASE"/>
    <property type="match status" value="1"/>
</dbReference>
<dbReference type="Proteomes" id="UP000198287">
    <property type="component" value="Unassembled WGS sequence"/>
</dbReference>
<dbReference type="AlphaFoldDB" id="A0A226DAD3"/>
<dbReference type="PANTHER" id="PTHR47642:SF5">
    <property type="entry name" value="ATP-DEPENDENT DNA HELICASE"/>
    <property type="match status" value="1"/>
</dbReference>
<evidence type="ECO:0000313" key="2">
    <source>
        <dbReference type="Proteomes" id="UP000198287"/>
    </source>
</evidence>
<protein>
    <submittedName>
        <fullName evidence="1">ATP-dependent DNA helicase pif1</fullName>
    </submittedName>
</protein>
<organism evidence="1 2">
    <name type="scientific">Folsomia candida</name>
    <name type="common">Springtail</name>
    <dbReference type="NCBI Taxonomy" id="158441"/>
    <lineage>
        <taxon>Eukaryota</taxon>
        <taxon>Metazoa</taxon>
        <taxon>Ecdysozoa</taxon>
        <taxon>Arthropoda</taxon>
        <taxon>Hexapoda</taxon>
        <taxon>Collembola</taxon>
        <taxon>Entomobryomorpha</taxon>
        <taxon>Isotomoidea</taxon>
        <taxon>Isotomidae</taxon>
        <taxon>Proisotominae</taxon>
        <taxon>Folsomia</taxon>
    </lineage>
</organism>
<comment type="caution">
    <text evidence="1">The sequence shown here is derived from an EMBL/GenBank/DDBJ whole genome shotgun (WGS) entry which is preliminary data.</text>
</comment>
<keyword evidence="1" id="KW-0067">ATP-binding</keyword>
<proteinExistence type="predicted"/>
<reference evidence="1 2" key="1">
    <citation type="submission" date="2015-12" db="EMBL/GenBank/DDBJ databases">
        <title>The genome of Folsomia candida.</title>
        <authorList>
            <person name="Faddeeva A."/>
            <person name="Derks M.F."/>
            <person name="Anvar Y."/>
            <person name="Smit S."/>
            <person name="Van Straalen N."/>
            <person name="Roelofs D."/>
        </authorList>
    </citation>
    <scope>NUCLEOTIDE SEQUENCE [LARGE SCALE GENOMIC DNA]</scope>
    <source>
        <strain evidence="1 2">VU population</strain>
        <tissue evidence="1">Whole body</tissue>
    </source>
</reference>
<keyword evidence="1" id="KW-0347">Helicase</keyword>
<keyword evidence="2" id="KW-1185">Reference proteome</keyword>
<name>A0A226DAD3_FOLCA</name>
<keyword evidence="1" id="KW-0378">Hydrolase</keyword>
<dbReference type="InterPro" id="IPR027417">
    <property type="entry name" value="P-loop_NTPase"/>
</dbReference>